<protein>
    <recommendedName>
        <fullName evidence="2">Amidohydrolase 3 domain-containing protein</fullName>
    </recommendedName>
</protein>
<dbReference type="EMBL" id="UINC01095501">
    <property type="protein sequence ID" value="SVC51635.1"/>
    <property type="molecule type" value="Genomic_DNA"/>
</dbReference>
<proteinExistence type="predicted"/>
<evidence type="ECO:0000313" key="1">
    <source>
        <dbReference type="EMBL" id="SVC51635.1"/>
    </source>
</evidence>
<feature type="non-terminal residue" evidence="1">
    <location>
        <position position="105"/>
    </location>
</feature>
<dbReference type="GO" id="GO:0016810">
    <property type="term" value="F:hydrolase activity, acting on carbon-nitrogen (but not peptide) bonds"/>
    <property type="evidence" value="ECO:0007669"/>
    <property type="project" value="InterPro"/>
</dbReference>
<reference evidence="1" key="1">
    <citation type="submission" date="2018-05" db="EMBL/GenBank/DDBJ databases">
        <authorList>
            <person name="Lanie J.A."/>
            <person name="Ng W.-L."/>
            <person name="Kazmierczak K.M."/>
            <person name="Andrzejewski T.M."/>
            <person name="Davidsen T.M."/>
            <person name="Wayne K.J."/>
            <person name="Tettelin H."/>
            <person name="Glass J.I."/>
            <person name="Rusch D."/>
            <person name="Podicherti R."/>
            <person name="Tsui H.-C.T."/>
            <person name="Winkler M.E."/>
        </authorList>
    </citation>
    <scope>NUCLEOTIDE SEQUENCE</scope>
</reference>
<accession>A0A382MU44</accession>
<dbReference type="SUPFAM" id="SSF51338">
    <property type="entry name" value="Composite domain of metallo-dependent hydrolases"/>
    <property type="match status" value="1"/>
</dbReference>
<dbReference type="Gene3D" id="2.30.40.10">
    <property type="entry name" value="Urease, subunit C, domain 1"/>
    <property type="match status" value="1"/>
</dbReference>
<dbReference type="InterPro" id="IPR011059">
    <property type="entry name" value="Metal-dep_hydrolase_composite"/>
</dbReference>
<gene>
    <name evidence="1" type="ORF">METZ01_LOCUS304489</name>
</gene>
<organism evidence="1">
    <name type="scientific">marine metagenome</name>
    <dbReference type="NCBI Taxonomy" id="408172"/>
    <lineage>
        <taxon>unclassified sequences</taxon>
        <taxon>metagenomes</taxon>
        <taxon>ecological metagenomes</taxon>
    </lineage>
</organism>
<name>A0A382MU44_9ZZZZ</name>
<evidence type="ECO:0008006" key="2">
    <source>
        <dbReference type="Google" id="ProtNLM"/>
    </source>
</evidence>
<sequence>MYLKSCHSLHHTPIRPIWESGTSPLDYNPISLGFISLRRGLDKMDFDLKIVGGTIVDGSGRESYRGDVGILDGRVAALGKIRGDAASTLDAGDLAVCPGFVDIHT</sequence>
<dbReference type="AlphaFoldDB" id="A0A382MU44"/>